<evidence type="ECO:0000256" key="13">
    <source>
        <dbReference type="SAM" id="MobiDB-lite"/>
    </source>
</evidence>
<evidence type="ECO:0000313" key="15">
    <source>
        <dbReference type="Proteomes" id="UP000095280"/>
    </source>
</evidence>
<accession>A0A1I8HQG7</accession>
<sequence length="744" mass="79561">DLRIPAGCFNLQETASSGPPTPATTSEPQPPQQQCAYFVARKQRQCRLRPLPGQSLCVEHCPAGSAAPGDSRGHRIPCPLDPKHTVYASQLDRHLTRCNSRPRLVGQPFYRQGVNSCDSLEDRTRDLSWSLLDPPEHVHRRLDQIIALVDSLIPDSDVADQPGDADQPIWPMMAAQLSNAARRAATSFKSNKRRINKKPPAQKVQSYSSSSSDDDDEDDDGEGGGFENGEPRAVTNLRQQANLLALAEKSQLLRSPCAYVEFGAGKGHLCHWVARYWFESNSKKGEGEPADSNAYLLIDRGSVRNKLDCAHKYSGQRFSRIRVDIADLLLRPLLLPPAEGPMKTAVAGSAASSRTLSTTAKTSVPIATIEKKPVSMETKSSDPVASVSIDTETSVSIATISKSVSIENKPSDPIASVNAKSVAIATKTSATTATVERKPVSIEAKPSNPIASVDTVFVSMETESSVPKEIIEKKPVSVETEPSDPLAFVIADSVSMETETLVSVETKPSDPVSSVDTVSVSMATTDSDPIASAVGNPVSETPASSKQKGGKKLAAPAVTTSAADVRAASRCGVTALGKHLCGAATDLALRCLAGLDSDAEDGNSRSHGCSDSKRARIAGQLAEADRSAGVGPVGGVIALCCHHRCLWSAYVGKRRMASLGIGPEDFHAISRMAGWATCASKAARLKRKPQEHRRELIGLKCKRLIDSGRVAFLTEQLGYSARLVRYAKRSDTPENCALLFSRGI</sequence>
<comment type="function">
    <text evidence="12">tRNA methylase which 2'-O-methylates cytidine(4) in tRNA(Pro) and tRNA(Gly)(GCC), and adenosine(4) in tRNA(His).</text>
</comment>
<evidence type="ECO:0000256" key="11">
    <source>
        <dbReference type="ARBA" id="ARBA00049393"/>
    </source>
</evidence>
<evidence type="ECO:0000256" key="4">
    <source>
        <dbReference type="ARBA" id="ARBA00022691"/>
    </source>
</evidence>
<evidence type="ECO:0000256" key="1">
    <source>
        <dbReference type="ARBA" id="ARBA00005265"/>
    </source>
</evidence>
<proteinExistence type="inferred from homology"/>
<feature type="compositionally biased region" description="Polar residues" evidence="13">
    <location>
        <begin position="538"/>
        <end position="547"/>
    </location>
</feature>
<feature type="region of interest" description="Disordered" evidence="13">
    <location>
        <begin position="528"/>
        <end position="552"/>
    </location>
</feature>
<evidence type="ECO:0000256" key="9">
    <source>
        <dbReference type="ARBA" id="ARBA00048165"/>
    </source>
</evidence>
<comment type="catalytic activity">
    <reaction evidence="9 12">
        <text>cytidine(4) in tRNA(Pro) + S-adenosyl-L-methionine = 2'-O-methylcytidine(4) in tRNA(Pro) + S-adenosyl-L-homocysteine + H(+)</text>
        <dbReference type="Rhea" id="RHEA:32767"/>
        <dbReference type="Rhea" id="RHEA-COMP:10397"/>
        <dbReference type="Rhea" id="RHEA-COMP:10398"/>
        <dbReference type="ChEBI" id="CHEBI:15378"/>
        <dbReference type="ChEBI" id="CHEBI:57856"/>
        <dbReference type="ChEBI" id="CHEBI:59789"/>
        <dbReference type="ChEBI" id="CHEBI:74495"/>
        <dbReference type="ChEBI" id="CHEBI:82748"/>
        <dbReference type="EC" id="2.1.1.225"/>
    </reaction>
</comment>
<keyword evidence="15" id="KW-1185">Reference proteome</keyword>
<dbReference type="Pfam" id="PF11722">
    <property type="entry name" value="zf-TRM13_CCCH"/>
    <property type="match status" value="1"/>
</dbReference>
<dbReference type="InterPro" id="IPR021721">
    <property type="entry name" value="Znf_CCCH-type_TRM13"/>
</dbReference>
<dbReference type="AlphaFoldDB" id="A0A1I8HQG7"/>
<keyword evidence="4 12" id="KW-0949">S-adenosyl-L-methionine</keyword>
<evidence type="ECO:0000256" key="8">
    <source>
        <dbReference type="ARBA" id="ARBA00022833"/>
    </source>
</evidence>
<keyword evidence="7 12" id="KW-0863">Zinc-finger</keyword>
<keyword evidence="8 12" id="KW-0862">Zinc</keyword>
<evidence type="ECO:0000256" key="3">
    <source>
        <dbReference type="ARBA" id="ARBA00022679"/>
    </source>
</evidence>
<keyword evidence="3 12" id="KW-0808">Transferase</keyword>
<dbReference type="InterPro" id="IPR022776">
    <property type="entry name" value="TRM13/UPF0224_CHHC_Znf_dom"/>
</dbReference>
<organism evidence="15 16">
    <name type="scientific">Macrostomum lignano</name>
    <dbReference type="NCBI Taxonomy" id="282301"/>
    <lineage>
        <taxon>Eukaryota</taxon>
        <taxon>Metazoa</taxon>
        <taxon>Spiralia</taxon>
        <taxon>Lophotrochozoa</taxon>
        <taxon>Platyhelminthes</taxon>
        <taxon>Rhabditophora</taxon>
        <taxon>Macrostomorpha</taxon>
        <taxon>Macrostomida</taxon>
        <taxon>Macrostomidae</taxon>
        <taxon>Macrostomum</taxon>
    </lineage>
</organism>
<feature type="region of interest" description="Disordered" evidence="13">
    <location>
        <begin position="185"/>
        <end position="232"/>
    </location>
</feature>
<evidence type="ECO:0000256" key="5">
    <source>
        <dbReference type="ARBA" id="ARBA00022694"/>
    </source>
</evidence>
<dbReference type="EC" id="2.1.1.225" evidence="12"/>
<dbReference type="Pfam" id="PF05253">
    <property type="entry name" value="zf-U11-48K"/>
    <property type="match status" value="1"/>
</dbReference>
<dbReference type="InterPro" id="IPR007871">
    <property type="entry name" value="Methyltransferase_TRM13"/>
</dbReference>
<feature type="domain" description="CHHC U11-48K-type" evidence="14">
    <location>
        <begin position="75"/>
        <end position="102"/>
    </location>
</feature>
<dbReference type="GO" id="GO:0106050">
    <property type="term" value="F:tRNA 2'-O-methyltransferase activity"/>
    <property type="evidence" value="ECO:0007669"/>
    <property type="project" value="UniProtKB-UniRule"/>
</dbReference>
<feature type="compositionally biased region" description="Low complexity" evidence="13">
    <location>
        <begin position="13"/>
        <end position="27"/>
    </location>
</feature>
<feature type="region of interest" description="Disordered" evidence="13">
    <location>
        <begin position="9"/>
        <end position="32"/>
    </location>
</feature>
<evidence type="ECO:0000256" key="12">
    <source>
        <dbReference type="RuleBase" id="RU367103"/>
    </source>
</evidence>
<name>A0A1I8HQG7_9PLAT</name>
<dbReference type="GO" id="GO:0008270">
    <property type="term" value="F:zinc ion binding"/>
    <property type="evidence" value="ECO:0007669"/>
    <property type="project" value="UniProtKB-KW"/>
</dbReference>
<evidence type="ECO:0000256" key="7">
    <source>
        <dbReference type="ARBA" id="ARBA00022771"/>
    </source>
</evidence>
<keyword evidence="6 12" id="KW-0479">Metal-binding</keyword>
<dbReference type="PROSITE" id="PS51800">
    <property type="entry name" value="ZF_CHHC_U11_48K"/>
    <property type="match status" value="1"/>
</dbReference>
<keyword evidence="2 12" id="KW-0489">Methyltransferase</keyword>
<protein>
    <recommendedName>
        <fullName evidence="12">tRNA:m(4)X modification enzyme TRM13</fullName>
        <ecNumber evidence="12">2.1.1.225</ecNumber>
    </recommendedName>
</protein>
<keyword evidence="5 12" id="KW-0819">tRNA processing</keyword>
<dbReference type="Proteomes" id="UP000095280">
    <property type="component" value="Unplaced"/>
</dbReference>
<evidence type="ECO:0000256" key="10">
    <source>
        <dbReference type="ARBA" id="ARBA00048635"/>
    </source>
</evidence>
<evidence type="ECO:0000259" key="14">
    <source>
        <dbReference type="PROSITE" id="PS51800"/>
    </source>
</evidence>
<evidence type="ECO:0000256" key="2">
    <source>
        <dbReference type="ARBA" id="ARBA00022603"/>
    </source>
</evidence>
<dbReference type="InterPro" id="IPR039044">
    <property type="entry name" value="Trm13"/>
</dbReference>
<dbReference type="Pfam" id="PF05206">
    <property type="entry name" value="TRM13"/>
    <property type="match status" value="2"/>
</dbReference>
<dbReference type="PANTHER" id="PTHR12998:SF0">
    <property type="entry name" value="TRNA:M(4)X MODIFICATION ENZYME TRM13 HOMOLOG"/>
    <property type="match status" value="1"/>
</dbReference>
<dbReference type="GO" id="GO:0030488">
    <property type="term" value="P:tRNA methylation"/>
    <property type="evidence" value="ECO:0007669"/>
    <property type="project" value="InterPro"/>
</dbReference>
<reference evidence="16" key="1">
    <citation type="submission" date="2016-11" db="UniProtKB">
        <authorList>
            <consortium name="WormBaseParasite"/>
        </authorList>
    </citation>
    <scope>IDENTIFICATION</scope>
</reference>
<comment type="catalytic activity">
    <reaction evidence="11 12">
        <text>adenosine(4) in tRNA(His) + S-adenosyl-L-methionine = 2'-O-methyladenosine(4) in tRNA(His) + S-adenosyl-L-homocysteine + H(+)</text>
        <dbReference type="Rhea" id="RHEA:43196"/>
        <dbReference type="Rhea" id="RHEA-COMP:10401"/>
        <dbReference type="Rhea" id="RHEA-COMP:10402"/>
        <dbReference type="ChEBI" id="CHEBI:15378"/>
        <dbReference type="ChEBI" id="CHEBI:57856"/>
        <dbReference type="ChEBI" id="CHEBI:59789"/>
        <dbReference type="ChEBI" id="CHEBI:74411"/>
        <dbReference type="ChEBI" id="CHEBI:74477"/>
        <dbReference type="EC" id="2.1.1.225"/>
    </reaction>
</comment>
<comment type="similarity">
    <text evidence="1 12">Belongs to the methyltransferase TRM13 family.</text>
</comment>
<dbReference type="PANTHER" id="PTHR12998">
    <property type="entry name" value="TRNA:M(4)X MODIFICATION ENZYME TRM13 HOMOLOG"/>
    <property type="match status" value="1"/>
</dbReference>
<feature type="compositionally biased region" description="Acidic residues" evidence="13">
    <location>
        <begin position="212"/>
        <end position="222"/>
    </location>
</feature>
<evidence type="ECO:0000313" key="16">
    <source>
        <dbReference type="WBParaSite" id="maker-uti_cns_0007436-snap-gene-0.6-mRNA-1"/>
    </source>
</evidence>
<evidence type="ECO:0000256" key="6">
    <source>
        <dbReference type="ARBA" id="ARBA00022723"/>
    </source>
</evidence>
<comment type="catalytic activity">
    <reaction evidence="10 12">
        <text>cytidine(4) in tRNA(Gly)(GCC) + S-adenosyl-L-methionine = 2'-O-methylcytidine(4) in tRNA(Gly)(GCC) + S-adenosyl-L-homocysteine + H(+)</text>
        <dbReference type="Rhea" id="RHEA:43192"/>
        <dbReference type="Rhea" id="RHEA-COMP:10399"/>
        <dbReference type="Rhea" id="RHEA-COMP:10400"/>
        <dbReference type="ChEBI" id="CHEBI:15378"/>
        <dbReference type="ChEBI" id="CHEBI:57856"/>
        <dbReference type="ChEBI" id="CHEBI:59789"/>
        <dbReference type="ChEBI" id="CHEBI:74495"/>
        <dbReference type="ChEBI" id="CHEBI:82748"/>
        <dbReference type="EC" id="2.1.1.225"/>
    </reaction>
</comment>
<dbReference type="WBParaSite" id="maker-uti_cns_0007436-snap-gene-0.6-mRNA-1">
    <property type="protein sequence ID" value="maker-uti_cns_0007436-snap-gene-0.6-mRNA-1"/>
    <property type="gene ID" value="maker-uti_cns_0007436-snap-gene-0.6"/>
</dbReference>